<keyword evidence="1" id="KW-0472">Membrane</keyword>
<dbReference type="EMBL" id="PXYL01000006">
    <property type="protein sequence ID" value="PSJ60439.1"/>
    <property type="molecule type" value="Genomic_DNA"/>
</dbReference>
<evidence type="ECO:0000256" key="1">
    <source>
        <dbReference type="SAM" id="Phobius"/>
    </source>
</evidence>
<proteinExistence type="predicted"/>
<dbReference type="Proteomes" id="UP000240653">
    <property type="component" value="Unassembled WGS sequence"/>
</dbReference>
<dbReference type="AlphaFoldDB" id="A0A2P7SD70"/>
<protein>
    <recommendedName>
        <fullName evidence="4">DUF1269 domain-containing protein</fullName>
    </recommendedName>
</protein>
<keyword evidence="1" id="KW-1133">Transmembrane helix</keyword>
<dbReference type="RefSeq" id="WP_106724764.1">
    <property type="nucleotide sequence ID" value="NZ_PXYL01000006.1"/>
</dbReference>
<evidence type="ECO:0000313" key="2">
    <source>
        <dbReference type="EMBL" id="PSJ60439.1"/>
    </source>
</evidence>
<organism evidence="2 3">
    <name type="scientific">Pseudaminobacter soli</name>
    <name type="common">ex Li et al. 2025</name>
    <dbReference type="NCBI Taxonomy" id="1295366"/>
    <lineage>
        <taxon>Bacteria</taxon>
        <taxon>Pseudomonadati</taxon>
        <taxon>Pseudomonadota</taxon>
        <taxon>Alphaproteobacteria</taxon>
        <taxon>Hyphomicrobiales</taxon>
        <taxon>Phyllobacteriaceae</taxon>
        <taxon>Pseudaminobacter</taxon>
    </lineage>
</organism>
<comment type="caution">
    <text evidence="2">The sequence shown here is derived from an EMBL/GenBank/DDBJ whole genome shotgun (WGS) entry which is preliminary data.</text>
</comment>
<evidence type="ECO:0008006" key="4">
    <source>
        <dbReference type="Google" id="ProtNLM"/>
    </source>
</evidence>
<evidence type="ECO:0000313" key="3">
    <source>
        <dbReference type="Proteomes" id="UP000240653"/>
    </source>
</evidence>
<reference evidence="2 3" key="1">
    <citation type="submission" date="2018-03" db="EMBL/GenBank/DDBJ databases">
        <title>The draft genome of Mesorhizobium soli JCM 19897.</title>
        <authorList>
            <person name="Li L."/>
            <person name="Liu L."/>
            <person name="Liang L."/>
            <person name="Wang T."/>
            <person name="Zhang X."/>
        </authorList>
    </citation>
    <scope>NUCLEOTIDE SEQUENCE [LARGE SCALE GENOMIC DNA]</scope>
    <source>
        <strain evidence="2 3">JCM 19897</strain>
    </source>
</reference>
<keyword evidence="3" id="KW-1185">Reference proteome</keyword>
<feature type="transmembrane region" description="Helical" evidence="1">
    <location>
        <begin position="109"/>
        <end position="131"/>
    </location>
</feature>
<dbReference type="OrthoDB" id="8443969at2"/>
<keyword evidence="1" id="KW-0812">Transmembrane</keyword>
<feature type="transmembrane region" description="Helical" evidence="1">
    <location>
        <begin position="84"/>
        <end position="103"/>
    </location>
</feature>
<accession>A0A2P7SD70</accession>
<name>A0A2P7SD70_9HYPH</name>
<gene>
    <name evidence="2" type="ORF">C7I85_13880</name>
</gene>
<sequence length="204" mass="21881">MEDKKPESDGDQTYEERDAVAIFHDEASLNKAIDELMQIGIRQDDLSLLADAKSVPGKNAKSLENKDFVEDTNYVSPDSRTEGLAALAAVPVYVACAGVAAVATGGASLIPTIALVAGSGVAAGAVGLMLARVFGRHHAERVQEQIAKGGLLLWVHLPDKKRDSKVTEILKRNGAKDVHLHVVKRSWGVSDVPLHDTEPDPFLR</sequence>